<keyword evidence="5" id="KW-0949">S-adenosyl-L-methionine</keyword>
<keyword evidence="3 8" id="KW-0489">Methyltransferase</keyword>
<sequence>MPEIVFKGKEYVYNHHLSVPYRPLVADAAKGVGPADLNGNLVVHGDNLHALKSLLPRYAGSVDLIFIDPPYNTGNEGWCYSDGVNSPIMKEWLNTNPVDGEDMLRHDKWLCMMWPRLVLLRELLSERGSIWITLDDNEVHRARMVLDEIFGEDAFIANVIWQKNYSPKSTAQFFSEDHDHLLVIAKDRALWRPRLLERTAEMDARYENQGNDKRGPWKASDLSARNFYSEGTYPITCPSGRIIEGPPPGSYWRVKESKFKEMDAEGRIWWGEDGNNIPAIKRYLSEVKQGRVPQTLWFYDEVGHTQDAKKTLLEMGVLKNQESTITPKPVALIERVLEIGADENALILDSFAGSGTTAHAVLKANAKDGGQRKFILVEGEAYADTLTAERVRRAIKGYAWSGTQRETLLEEKITLTQFKKAEQWLAKIDALKREHGLADEGAAGGDLVEQAQSASAAVATAQGKSHRPRFDKIEAKIDDGVLRVEGVRRISEMAPGLGGSFTYCTLGEAVELEKLLSGERLPAFEALGAWLFYTATGGTLQPLPKGAPTHYLGEALDKHVWLIYQPDVNYLKSPEAALVLSRAQAMQAWGLAHDKALGRVPKGHLVFAPAKYLSNKQLKACGVDYAPLPFALYREA</sequence>
<dbReference type="PROSITE" id="PS00092">
    <property type="entry name" value="N6_MTASE"/>
    <property type="match status" value="1"/>
</dbReference>
<proteinExistence type="inferred from homology"/>
<evidence type="ECO:0000313" key="8">
    <source>
        <dbReference type="EMBL" id="TDP82877.1"/>
    </source>
</evidence>
<evidence type="ECO:0000256" key="3">
    <source>
        <dbReference type="ARBA" id="ARBA00022603"/>
    </source>
</evidence>
<dbReference type="GO" id="GO:0008170">
    <property type="term" value="F:N-methyltransferase activity"/>
    <property type="evidence" value="ECO:0007669"/>
    <property type="project" value="InterPro"/>
</dbReference>
<dbReference type="EC" id="2.1.1.72" evidence="2"/>
<dbReference type="PRINTS" id="PR00506">
    <property type="entry name" value="D21N6MTFRASE"/>
</dbReference>
<dbReference type="EMBL" id="SNXW01000005">
    <property type="protein sequence ID" value="TDP82877.1"/>
    <property type="molecule type" value="Genomic_DNA"/>
</dbReference>
<dbReference type="AlphaFoldDB" id="A0A4R6RB58"/>
<name>A0A4R6RB58_9BURK</name>
<dbReference type="SUPFAM" id="SSF53335">
    <property type="entry name" value="S-adenosyl-L-methionine-dependent methyltransferases"/>
    <property type="match status" value="1"/>
</dbReference>
<dbReference type="GO" id="GO:0003677">
    <property type="term" value="F:DNA binding"/>
    <property type="evidence" value="ECO:0007669"/>
    <property type="project" value="InterPro"/>
</dbReference>
<keyword evidence="4 8" id="KW-0808">Transferase</keyword>
<dbReference type="RefSeq" id="WP_133608817.1">
    <property type="nucleotide sequence ID" value="NZ_SNXW01000005.1"/>
</dbReference>
<evidence type="ECO:0000256" key="4">
    <source>
        <dbReference type="ARBA" id="ARBA00022679"/>
    </source>
</evidence>
<dbReference type="OrthoDB" id="9816288at2"/>
<dbReference type="InterPro" id="IPR002295">
    <property type="entry name" value="N4/N6-MTase_EcoPI_Mod-like"/>
</dbReference>
<evidence type="ECO:0000256" key="6">
    <source>
        <dbReference type="ARBA" id="ARBA00047942"/>
    </source>
</evidence>
<comment type="caution">
    <text evidence="8">The sequence shown here is derived from an EMBL/GenBank/DDBJ whole genome shotgun (WGS) entry which is preliminary data.</text>
</comment>
<dbReference type="GO" id="GO:0009007">
    <property type="term" value="F:site-specific DNA-methyltransferase (adenine-specific) activity"/>
    <property type="evidence" value="ECO:0007669"/>
    <property type="project" value="UniProtKB-EC"/>
</dbReference>
<comment type="similarity">
    <text evidence="1">Belongs to the N(4)/N(6)-methyltransferase family.</text>
</comment>
<protein>
    <recommendedName>
        <fullName evidence="2">site-specific DNA-methyltransferase (adenine-specific)</fullName>
        <ecNumber evidence="2">2.1.1.72</ecNumber>
    </recommendedName>
</protein>
<evidence type="ECO:0000256" key="5">
    <source>
        <dbReference type="ARBA" id="ARBA00022691"/>
    </source>
</evidence>
<organism evidence="8 9">
    <name type="scientific">Aquabacterium commune</name>
    <dbReference type="NCBI Taxonomy" id="70586"/>
    <lineage>
        <taxon>Bacteria</taxon>
        <taxon>Pseudomonadati</taxon>
        <taxon>Pseudomonadota</taxon>
        <taxon>Betaproteobacteria</taxon>
        <taxon>Burkholderiales</taxon>
        <taxon>Aquabacterium</taxon>
    </lineage>
</organism>
<dbReference type="Pfam" id="PF01555">
    <property type="entry name" value="N6_N4_Mtase"/>
    <property type="match status" value="1"/>
</dbReference>
<evidence type="ECO:0000256" key="1">
    <source>
        <dbReference type="ARBA" id="ARBA00006594"/>
    </source>
</evidence>
<dbReference type="GO" id="GO:0032259">
    <property type="term" value="P:methylation"/>
    <property type="evidence" value="ECO:0007669"/>
    <property type="project" value="UniProtKB-KW"/>
</dbReference>
<accession>A0A4R6RB58</accession>
<reference evidence="8 9" key="1">
    <citation type="submission" date="2019-03" db="EMBL/GenBank/DDBJ databases">
        <title>Genomic Encyclopedia of Type Strains, Phase IV (KMG-IV): sequencing the most valuable type-strain genomes for metagenomic binning, comparative biology and taxonomic classification.</title>
        <authorList>
            <person name="Goeker M."/>
        </authorList>
    </citation>
    <scope>NUCLEOTIDE SEQUENCE [LARGE SCALE GENOMIC DNA]</scope>
    <source>
        <strain evidence="8 9">DSM 11901</strain>
    </source>
</reference>
<dbReference type="InterPro" id="IPR002941">
    <property type="entry name" value="DNA_methylase_N4/N6"/>
</dbReference>
<dbReference type="InterPro" id="IPR029063">
    <property type="entry name" value="SAM-dependent_MTases_sf"/>
</dbReference>
<comment type="catalytic activity">
    <reaction evidence="6">
        <text>a 2'-deoxyadenosine in DNA + S-adenosyl-L-methionine = an N(6)-methyl-2'-deoxyadenosine in DNA + S-adenosyl-L-homocysteine + H(+)</text>
        <dbReference type="Rhea" id="RHEA:15197"/>
        <dbReference type="Rhea" id="RHEA-COMP:12418"/>
        <dbReference type="Rhea" id="RHEA-COMP:12419"/>
        <dbReference type="ChEBI" id="CHEBI:15378"/>
        <dbReference type="ChEBI" id="CHEBI:57856"/>
        <dbReference type="ChEBI" id="CHEBI:59789"/>
        <dbReference type="ChEBI" id="CHEBI:90615"/>
        <dbReference type="ChEBI" id="CHEBI:90616"/>
        <dbReference type="EC" id="2.1.1.72"/>
    </reaction>
</comment>
<dbReference type="Proteomes" id="UP000294593">
    <property type="component" value="Unassembled WGS sequence"/>
</dbReference>
<feature type="domain" description="DNA methylase N-4/N-6" evidence="7">
    <location>
        <begin position="62"/>
        <end position="379"/>
    </location>
</feature>
<evidence type="ECO:0000313" key="9">
    <source>
        <dbReference type="Proteomes" id="UP000294593"/>
    </source>
</evidence>
<dbReference type="Gene3D" id="3.40.50.150">
    <property type="entry name" value="Vaccinia Virus protein VP39"/>
    <property type="match status" value="1"/>
</dbReference>
<dbReference type="InterPro" id="IPR002052">
    <property type="entry name" value="DNA_methylase_N6_adenine_CS"/>
</dbReference>
<evidence type="ECO:0000259" key="7">
    <source>
        <dbReference type="Pfam" id="PF01555"/>
    </source>
</evidence>
<evidence type="ECO:0000256" key="2">
    <source>
        <dbReference type="ARBA" id="ARBA00011900"/>
    </source>
</evidence>
<keyword evidence="9" id="KW-1185">Reference proteome</keyword>
<gene>
    <name evidence="8" type="ORF">EV672_10564</name>
</gene>